<sequence length="231" mass="26181">MSANAITPSWGFIGKIPAKGDFIKQDLPKPFADLFHDWQQAIIAVSKEQLQETWQSHFLNAPIWHFALDSGVTNDATIIGTMIPSVDAAGRYFFFTLARPVLGDAVSYWSCRDWANESQELALTVLDDHFTFDVWSQNLQSGTELINAISAETLPVSQKKLSGENLFIKEHTETNVMSLLSHVVRQQFPKPCYWWTDGNDAIEPMMLIMDGLPQIGKFAAMLDGQWQKWNW</sequence>
<dbReference type="NCBIfam" id="TIGR03373">
    <property type="entry name" value="VI_minor_4"/>
    <property type="match status" value="1"/>
</dbReference>
<dbReference type="PIRSF" id="PIRSF029287">
    <property type="entry name" value="UCP029287"/>
    <property type="match status" value="1"/>
</dbReference>
<dbReference type="InterPro" id="IPR038225">
    <property type="entry name" value="TagF_sf"/>
</dbReference>
<comment type="caution">
    <text evidence="1">The sequence shown here is derived from an EMBL/GenBank/DDBJ whole genome shotgun (WGS) entry which is preliminary data.</text>
</comment>
<dbReference type="EMBL" id="PDGH01000027">
    <property type="protein sequence ID" value="POB49720.1"/>
    <property type="molecule type" value="Genomic_DNA"/>
</dbReference>
<dbReference type="InterPro" id="IPR017748">
    <property type="entry name" value="TagF"/>
</dbReference>
<name>A0A2S3R7P9_VIBVL</name>
<accession>A0A2S3R7P9</accession>
<reference evidence="1 2" key="1">
    <citation type="journal article" date="2018" name="Front. Microbiol.">
        <title>Phylogeny of Vibrio vulnificus from the Analysis of the Core-Genome: Implications for Intra-Species Taxonomy.</title>
        <authorList>
            <person name="Roig F.J."/>
            <person name="Gonzalez-Candelas F."/>
            <person name="Sanjuan E."/>
            <person name="Fouz B."/>
            <person name="Feil E.J."/>
            <person name="Llorens C."/>
            <person name="Baker-Austin C."/>
            <person name="Oliver J.D."/>
            <person name="Danin-Poleg Y."/>
            <person name="Gibas C.J."/>
            <person name="Kashi Y."/>
            <person name="Gulig P.A."/>
            <person name="Morrison S.S."/>
            <person name="Amaro C."/>
        </authorList>
    </citation>
    <scope>NUCLEOTIDE SEQUENCE [LARGE SCALE GENOMIC DNA]</scope>
    <source>
        <strain evidence="1 2">CECT4608</strain>
    </source>
</reference>
<gene>
    <name evidence="1" type="ORF">CRN52_03025</name>
</gene>
<evidence type="ECO:0000313" key="2">
    <source>
        <dbReference type="Proteomes" id="UP000237466"/>
    </source>
</evidence>
<dbReference type="AlphaFoldDB" id="A0A2S3R7P9"/>
<evidence type="ECO:0000313" key="1">
    <source>
        <dbReference type="EMBL" id="POB49720.1"/>
    </source>
</evidence>
<dbReference type="RefSeq" id="WP_072611122.1">
    <property type="nucleotide sequence ID" value="NZ_JAERHQ010000017.1"/>
</dbReference>
<organism evidence="1 2">
    <name type="scientific">Vibrio vulnificus</name>
    <dbReference type="NCBI Taxonomy" id="672"/>
    <lineage>
        <taxon>Bacteria</taxon>
        <taxon>Pseudomonadati</taxon>
        <taxon>Pseudomonadota</taxon>
        <taxon>Gammaproteobacteria</taxon>
        <taxon>Vibrionales</taxon>
        <taxon>Vibrionaceae</taxon>
        <taxon>Vibrio</taxon>
    </lineage>
</organism>
<proteinExistence type="predicted"/>
<protein>
    <submittedName>
        <fullName evidence="1">Type VI secretion system-associated protein TagF</fullName>
    </submittedName>
</protein>
<dbReference type="Gene3D" id="3.40.1730.10">
    <property type="entry name" value="pa0076 domain"/>
    <property type="match status" value="1"/>
</dbReference>
<dbReference type="Proteomes" id="UP000237466">
    <property type="component" value="Unassembled WGS sequence"/>
</dbReference>
<dbReference type="Pfam" id="PF09867">
    <property type="entry name" value="TagF_N"/>
    <property type="match status" value="1"/>
</dbReference>